<gene>
    <name evidence="1" type="ORF">IMG5_105160</name>
</gene>
<reference evidence="1 2" key="1">
    <citation type="submission" date="2011-07" db="EMBL/GenBank/DDBJ databases">
        <authorList>
            <person name="Coyne R."/>
            <person name="Brami D."/>
            <person name="Johnson J."/>
            <person name="Hostetler J."/>
            <person name="Hannick L."/>
            <person name="Clark T."/>
            <person name="Cassidy-Hanley D."/>
            <person name="Inman J."/>
        </authorList>
    </citation>
    <scope>NUCLEOTIDE SEQUENCE [LARGE SCALE GENOMIC DNA]</scope>
    <source>
        <strain evidence="1 2">G5</strain>
    </source>
</reference>
<dbReference type="InterPro" id="IPR006212">
    <property type="entry name" value="Furin_repeat"/>
</dbReference>
<dbReference type="OrthoDB" id="284918at2759"/>
<sequence length="167" mass="18864">AGSCVNCIADCKECTKKNSCDLCQSGFFYNNFQCVSVCPNDKYVDNATRTCNDCLAKCKTCSNATDCDTCFLRIELHLIVDVLLIIMMTLITLKLVFHVLIYLLDVLLVIKIIAKHVYRLIFQTEIHVQQTVLQVNGEMRQPDNVQIAQLNVQLALITILVTLAFRI</sequence>
<dbReference type="RefSeq" id="XP_004035136.1">
    <property type="nucleotide sequence ID" value="XM_004035088.1"/>
</dbReference>
<dbReference type="InParanoid" id="G0QT05"/>
<dbReference type="InterPro" id="IPR009030">
    <property type="entry name" value="Growth_fac_rcpt_cys_sf"/>
</dbReference>
<dbReference type="Gene3D" id="2.10.220.10">
    <property type="entry name" value="Hormone Receptor, Insulin-like Growth Factor Receptor 1, Chain A, domain 2"/>
    <property type="match status" value="1"/>
</dbReference>
<evidence type="ECO:0000313" key="2">
    <source>
        <dbReference type="Proteomes" id="UP000008983"/>
    </source>
</evidence>
<dbReference type="GeneID" id="14907797"/>
<proteinExistence type="predicted"/>
<keyword evidence="2" id="KW-1185">Reference proteome</keyword>
<dbReference type="STRING" id="857967.G0QT05"/>
<name>G0QT05_ICHMU</name>
<dbReference type="CDD" id="cd00064">
    <property type="entry name" value="FU"/>
    <property type="match status" value="1"/>
</dbReference>
<accession>G0QT05</accession>
<dbReference type="SUPFAM" id="SSF57184">
    <property type="entry name" value="Growth factor receptor domain"/>
    <property type="match status" value="1"/>
</dbReference>
<protein>
    <submittedName>
        <fullName evidence="1">Uncharacterized protein</fullName>
    </submittedName>
</protein>
<evidence type="ECO:0000313" key="1">
    <source>
        <dbReference type="EMBL" id="EGR31650.1"/>
    </source>
</evidence>
<dbReference type="AlphaFoldDB" id="G0QT05"/>
<feature type="non-terminal residue" evidence="1">
    <location>
        <position position="167"/>
    </location>
</feature>
<dbReference type="Proteomes" id="UP000008983">
    <property type="component" value="Unassembled WGS sequence"/>
</dbReference>
<dbReference type="EMBL" id="GL983836">
    <property type="protein sequence ID" value="EGR31650.1"/>
    <property type="molecule type" value="Genomic_DNA"/>
</dbReference>
<feature type="non-terminal residue" evidence="1">
    <location>
        <position position="1"/>
    </location>
</feature>
<organism evidence="1 2">
    <name type="scientific">Ichthyophthirius multifiliis</name>
    <name type="common">White spot disease agent</name>
    <name type="synonym">Ich</name>
    <dbReference type="NCBI Taxonomy" id="5932"/>
    <lineage>
        <taxon>Eukaryota</taxon>
        <taxon>Sar</taxon>
        <taxon>Alveolata</taxon>
        <taxon>Ciliophora</taxon>
        <taxon>Intramacronucleata</taxon>
        <taxon>Oligohymenophorea</taxon>
        <taxon>Hymenostomatida</taxon>
        <taxon>Ophryoglenina</taxon>
        <taxon>Ichthyophthirius</taxon>
    </lineage>
</organism>